<feature type="active site" evidence="1">
    <location>
        <position position="39"/>
    </location>
</feature>
<accession>A0AAU7ATM6</accession>
<feature type="compositionally biased region" description="Basic and acidic residues" evidence="3">
    <location>
        <begin position="230"/>
        <end position="251"/>
    </location>
</feature>
<evidence type="ECO:0000256" key="1">
    <source>
        <dbReference type="PROSITE-ProRule" id="PRU00520"/>
    </source>
</evidence>
<dbReference type="PANTHER" id="PTHR39465:SF1">
    <property type="entry name" value="DNA LIGASE D 3'-PHOSPHOESTERASE DOMAIN-CONTAINING PROTEIN"/>
    <property type="match status" value="1"/>
</dbReference>
<feature type="region of interest" description="Disordered" evidence="3">
    <location>
        <begin position="217"/>
        <end position="251"/>
    </location>
</feature>
<evidence type="ECO:0000313" key="5">
    <source>
        <dbReference type="EMBL" id="XAY04971.1"/>
    </source>
</evidence>
<dbReference type="InterPro" id="IPR001792">
    <property type="entry name" value="Acylphosphatase-like_dom"/>
</dbReference>
<evidence type="ECO:0000259" key="4">
    <source>
        <dbReference type="PROSITE" id="PS51160"/>
    </source>
</evidence>
<organism evidence="5">
    <name type="scientific">Paraconexibacter sp. AEG42_29</name>
    <dbReference type="NCBI Taxonomy" id="2997339"/>
    <lineage>
        <taxon>Bacteria</taxon>
        <taxon>Bacillati</taxon>
        <taxon>Actinomycetota</taxon>
        <taxon>Thermoleophilia</taxon>
        <taxon>Solirubrobacterales</taxon>
        <taxon>Paraconexibacteraceae</taxon>
        <taxon>Paraconexibacter</taxon>
    </lineage>
</organism>
<dbReference type="GO" id="GO:0003998">
    <property type="term" value="F:acylphosphatase activity"/>
    <property type="evidence" value="ECO:0007669"/>
    <property type="project" value="UniProtKB-EC"/>
</dbReference>
<dbReference type="KEGG" id="parq:DSM112329_01810"/>
<dbReference type="PANTHER" id="PTHR39465">
    <property type="entry name" value="DNA LIGASE D, 3'-PHOSPHOESTERASE DOMAIN"/>
    <property type="match status" value="1"/>
</dbReference>
<dbReference type="AlphaFoldDB" id="A0AAU7ATM6"/>
<name>A0AAU7ATM6_9ACTN</name>
<proteinExistence type="inferred from homology"/>
<comment type="catalytic activity">
    <reaction evidence="1">
        <text>an acyl phosphate + H2O = a carboxylate + phosphate + H(+)</text>
        <dbReference type="Rhea" id="RHEA:14965"/>
        <dbReference type="ChEBI" id="CHEBI:15377"/>
        <dbReference type="ChEBI" id="CHEBI:15378"/>
        <dbReference type="ChEBI" id="CHEBI:29067"/>
        <dbReference type="ChEBI" id="CHEBI:43474"/>
        <dbReference type="ChEBI" id="CHEBI:59918"/>
        <dbReference type="EC" id="3.6.1.7"/>
    </reaction>
</comment>
<dbReference type="Gene3D" id="3.30.70.100">
    <property type="match status" value="1"/>
</dbReference>
<evidence type="ECO:0000256" key="2">
    <source>
        <dbReference type="RuleBase" id="RU004168"/>
    </source>
</evidence>
<dbReference type="InterPro" id="IPR036046">
    <property type="entry name" value="Acylphosphatase-like_dom_sf"/>
</dbReference>
<gene>
    <name evidence="5" type="ORF">DSM112329_01810</name>
</gene>
<dbReference type="NCBIfam" id="TIGR02777">
    <property type="entry name" value="LigD_PE_dom"/>
    <property type="match status" value="1"/>
</dbReference>
<comment type="similarity">
    <text evidence="2">Belongs to the acylphosphatase family.</text>
</comment>
<dbReference type="Pfam" id="PF00708">
    <property type="entry name" value="Acylphosphatase"/>
    <property type="match status" value="1"/>
</dbReference>
<feature type="active site" evidence="1">
    <location>
        <position position="21"/>
    </location>
</feature>
<dbReference type="RefSeq" id="WP_354701493.1">
    <property type="nucleotide sequence ID" value="NZ_CP114014.1"/>
</dbReference>
<dbReference type="EMBL" id="CP114014">
    <property type="protein sequence ID" value="XAY04971.1"/>
    <property type="molecule type" value="Genomic_DNA"/>
</dbReference>
<dbReference type="InterPro" id="IPR017968">
    <property type="entry name" value="Acylphosphatase_CS"/>
</dbReference>
<keyword evidence="1" id="KW-0378">Hydrolase</keyword>
<sequence>MSDVRGVRATVSGVVTGVGFRQATVERALALGVLGWVRNADDGTVEVHAEGLPDAVDSLVAFLDDGPAAARVRAVDAAPHKVEGHEQFAIRGVPAGVFVVQEHAATARHFDLRLEVDGVMRSWAVPKGPSLDPATKRMAIEVEDHGLAHNDVEGPLGDGAVIVWDRGVYEQGGRVPWPEALQRGHAVFVLHGEKLQGGFALQRTARPAAKPQWLLIKRRDDAARPGSDIAAERPESVKSGRTLDELLADGR</sequence>
<reference evidence="5" key="1">
    <citation type="submission" date="2022-12" db="EMBL/GenBank/DDBJ databases">
        <title>Paraconexibacter alkalitolerans sp. nov. and Baekduia alba sp. nov., isolated from soil and emended description of the genera Paraconexibacter (Chun et al., 2020) and Baekduia (An et al., 2020).</title>
        <authorList>
            <person name="Vieira S."/>
            <person name="Huber K.J."/>
            <person name="Geppert A."/>
            <person name="Wolf J."/>
            <person name="Neumann-Schaal M."/>
            <person name="Muesken M."/>
            <person name="Overmann J."/>
        </authorList>
    </citation>
    <scope>NUCLEOTIDE SEQUENCE</scope>
    <source>
        <strain evidence="5">AEG42_29</strain>
    </source>
</reference>
<feature type="domain" description="Acylphosphatase-like" evidence="4">
    <location>
        <begin position="6"/>
        <end position="92"/>
    </location>
</feature>
<dbReference type="PROSITE" id="PS00151">
    <property type="entry name" value="ACYLPHOSPHATASE_2"/>
    <property type="match status" value="1"/>
</dbReference>
<dbReference type="SUPFAM" id="SSF54975">
    <property type="entry name" value="Acylphosphatase/BLUF domain-like"/>
    <property type="match status" value="1"/>
</dbReference>
<protein>
    <recommendedName>
        <fullName evidence="1">acylphosphatase</fullName>
        <ecNumber evidence="1">3.6.1.7</ecNumber>
    </recommendedName>
</protein>
<dbReference type="Pfam" id="PF13298">
    <property type="entry name" value="LigD_N"/>
    <property type="match status" value="1"/>
</dbReference>
<dbReference type="PROSITE" id="PS51160">
    <property type="entry name" value="ACYLPHOSPHATASE_3"/>
    <property type="match status" value="1"/>
</dbReference>
<dbReference type="InterPro" id="IPR014144">
    <property type="entry name" value="LigD_PE_domain"/>
</dbReference>
<evidence type="ECO:0000256" key="3">
    <source>
        <dbReference type="SAM" id="MobiDB-lite"/>
    </source>
</evidence>
<dbReference type="EC" id="3.6.1.7" evidence="1"/>